<evidence type="ECO:0000313" key="6">
    <source>
        <dbReference type="EMBL" id="NKE44150.1"/>
    </source>
</evidence>
<feature type="region of interest" description="Disordered" evidence="4">
    <location>
        <begin position="1"/>
        <end position="26"/>
    </location>
</feature>
<dbReference type="Pfam" id="PF07702">
    <property type="entry name" value="UTRA"/>
    <property type="match status" value="1"/>
</dbReference>
<dbReference type="InterPro" id="IPR036390">
    <property type="entry name" value="WH_DNA-bd_sf"/>
</dbReference>
<dbReference type="PANTHER" id="PTHR44846:SF1">
    <property type="entry name" value="MANNOSYL-D-GLYCERATE TRANSPORT_METABOLISM SYSTEM REPRESSOR MNGR-RELATED"/>
    <property type="match status" value="1"/>
</dbReference>
<dbReference type="EMBL" id="JAAVTX010000002">
    <property type="protein sequence ID" value="NKE44150.1"/>
    <property type="molecule type" value="Genomic_DNA"/>
</dbReference>
<dbReference type="SMART" id="SM00866">
    <property type="entry name" value="UTRA"/>
    <property type="match status" value="1"/>
</dbReference>
<dbReference type="PROSITE" id="PS50949">
    <property type="entry name" value="HTH_GNTR"/>
    <property type="match status" value="1"/>
</dbReference>
<dbReference type="PANTHER" id="PTHR44846">
    <property type="entry name" value="MANNOSYL-D-GLYCERATE TRANSPORT/METABOLISM SYSTEM REPRESSOR MNGR-RELATED"/>
    <property type="match status" value="1"/>
</dbReference>
<evidence type="ECO:0000256" key="2">
    <source>
        <dbReference type="ARBA" id="ARBA00023125"/>
    </source>
</evidence>
<dbReference type="Gene3D" id="1.10.10.10">
    <property type="entry name" value="Winged helix-like DNA-binding domain superfamily/Winged helix DNA-binding domain"/>
    <property type="match status" value="1"/>
</dbReference>
<dbReference type="InterPro" id="IPR036388">
    <property type="entry name" value="WH-like_DNA-bd_sf"/>
</dbReference>
<evidence type="ECO:0000313" key="7">
    <source>
        <dbReference type="Proteomes" id="UP000765160"/>
    </source>
</evidence>
<dbReference type="SUPFAM" id="SSF46785">
    <property type="entry name" value="Winged helix' DNA-binding domain"/>
    <property type="match status" value="1"/>
</dbReference>
<protein>
    <submittedName>
        <fullName evidence="6">GntR family transcriptional regulator</fullName>
    </submittedName>
</protein>
<gene>
    <name evidence="6" type="ORF">HB662_05140</name>
</gene>
<feature type="domain" description="HTH gntR-type" evidence="5">
    <location>
        <begin position="45"/>
        <end position="114"/>
    </location>
</feature>
<evidence type="ECO:0000256" key="3">
    <source>
        <dbReference type="ARBA" id="ARBA00023163"/>
    </source>
</evidence>
<organism evidence="6 7">
    <name type="scientific">Falsiroseomonas frigidaquae</name>
    <dbReference type="NCBI Taxonomy" id="487318"/>
    <lineage>
        <taxon>Bacteria</taxon>
        <taxon>Pseudomonadati</taxon>
        <taxon>Pseudomonadota</taxon>
        <taxon>Alphaproteobacteria</taxon>
        <taxon>Acetobacterales</taxon>
        <taxon>Roseomonadaceae</taxon>
        <taxon>Falsiroseomonas</taxon>
    </lineage>
</organism>
<keyword evidence="2" id="KW-0238">DNA-binding</keyword>
<keyword evidence="7" id="KW-1185">Reference proteome</keyword>
<sequence>MTPSTRRAMGAVSNVPAPPSPAGTRGTTRAFVLGRIAPLNPASATPLYMQLAERFATLLAQGQDALVGQSLPTETECMVHFGISRPTVRQAMAQLASLGLITRGRGRGTFVAPRRLDHNLRLAFEDQARNARKRTSFALLDRHALAAPAAIRQALSLPEGAEVEVVERLRLLDGEVFAHEQRYLPAGFARHVTTRMLERHPVHALLRAAIGEVPDRMRLIVRSVPADARIARLLQVKRGTPSLESEHVYRLASGVPALCGFVRFHGDRFQFIAEAEIQTTTQL</sequence>
<evidence type="ECO:0000256" key="4">
    <source>
        <dbReference type="SAM" id="MobiDB-lite"/>
    </source>
</evidence>
<keyword evidence="3" id="KW-0804">Transcription</keyword>
<dbReference type="Pfam" id="PF00392">
    <property type="entry name" value="GntR"/>
    <property type="match status" value="1"/>
</dbReference>
<comment type="caution">
    <text evidence="6">The sequence shown here is derived from an EMBL/GenBank/DDBJ whole genome shotgun (WGS) entry which is preliminary data.</text>
</comment>
<dbReference type="RefSeq" id="WP_168047879.1">
    <property type="nucleotide sequence ID" value="NZ_JAATJR010000002.1"/>
</dbReference>
<dbReference type="InterPro" id="IPR050679">
    <property type="entry name" value="Bact_HTH_transcr_reg"/>
</dbReference>
<name>A0ABX1EWB9_9PROT</name>
<dbReference type="SUPFAM" id="SSF64288">
    <property type="entry name" value="Chorismate lyase-like"/>
    <property type="match status" value="1"/>
</dbReference>
<proteinExistence type="predicted"/>
<dbReference type="SMART" id="SM00345">
    <property type="entry name" value="HTH_GNTR"/>
    <property type="match status" value="1"/>
</dbReference>
<dbReference type="PRINTS" id="PR00035">
    <property type="entry name" value="HTHGNTR"/>
</dbReference>
<dbReference type="InterPro" id="IPR000524">
    <property type="entry name" value="Tscrpt_reg_HTH_GntR"/>
</dbReference>
<dbReference type="Gene3D" id="3.40.1410.10">
    <property type="entry name" value="Chorismate lyase-like"/>
    <property type="match status" value="1"/>
</dbReference>
<dbReference type="CDD" id="cd07377">
    <property type="entry name" value="WHTH_GntR"/>
    <property type="match status" value="1"/>
</dbReference>
<accession>A0ABX1EWB9</accession>
<keyword evidence="1" id="KW-0805">Transcription regulation</keyword>
<dbReference type="InterPro" id="IPR028978">
    <property type="entry name" value="Chorismate_lyase_/UTRA_dom_sf"/>
</dbReference>
<dbReference type="InterPro" id="IPR011663">
    <property type="entry name" value="UTRA"/>
</dbReference>
<evidence type="ECO:0000256" key="1">
    <source>
        <dbReference type="ARBA" id="ARBA00023015"/>
    </source>
</evidence>
<reference evidence="6 7" key="1">
    <citation type="submission" date="2020-03" db="EMBL/GenBank/DDBJ databases">
        <title>Roseomonas selenitidurans sp. nov. isolated from soil.</title>
        <authorList>
            <person name="Liu H."/>
        </authorList>
    </citation>
    <scope>NUCLEOTIDE SEQUENCE [LARGE SCALE GENOMIC DNA]</scope>
    <source>
        <strain evidence="6 7">JCM 15073</strain>
    </source>
</reference>
<evidence type="ECO:0000259" key="5">
    <source>
        <dbReference type="PROSITE" id="PS50949"/>
    </source>
</evidence>
<dbReference type="Proteomes" id="UP000765160">
    <property type="component" value="Unassembled WGS sequence"/>
</dbReference>